<dbReference type="STRING" id="1123243.SAMN02745190_01685"/>
<evidence type="ECO:0000313" key="1">
    <source>
        <dbReference type="EMBL" id="SHF02710.1"/>
    </source>
</evidence>
<dbReference type="Proteomes" id="UP000184404">
    <property type="component" value="Unassembled WGS sequence"/>
</dbReference>
<proteinExistence type="predicted"/>
<reference evidence="1 2" key="1">
    <citation type="submission" date="2016-11" db="EMBL/GenBank/DDBJ databases">
        <authorList>
            <person name="Jaros S."/>
            <person name="Januszkiewicz K."/>
            <person name="Wedrychowicz H."/>
        </authorList>
    </citation>
    <scope>NUCLEOTIDE SEQUENCE [LARGE SCALE GENOMIC DNA]</scope>
    <source>
        <strain evidence="1 2">DSM 10502</strain>
    </source>
</reference>
<dbReference type="AlphaFoldDB" id="A0A1M4YAI0"/>
<name>A0A1M4YAI0_9FIRM</name>
<dbReference type="RefSeq" id="WP_072935781.1">
    <property type="nucleotide sequence ID" value="NZ_FQUG01000006.1"/>
</dbReference>
<gene>
    <name evidence="1" type="ORF">SAMN02745190_01685</name>
</gene>
<keyword evidence="2" id="KW-1185">Reference proteome</keyword>
<dbReference type="EMBL" id="FQUG01000006">
    <property type="protein sequence ID" value="SHF02710.1"/>
    <property type="molecule type" value="Genomic_DNA"/>
</dbReference>
<accession>A0A1M4YAI0</accession>
<protein>
    <submittedName>
        <fullName evidence="1">Uncharacterized protein</fullName>
    </submittedName>
</protein>
<sequence length="142" mass="16596">MYKEGVTARKVCLFLSTAEDMVVKYLVLCLNKTTAKRFEEVEFGNDSSNDALSRFIVRSRENYAYELYLQLKDEGKDEAAIKRTMLDMLTPIYEEMYGTGTGLLNRLFDKDIKEAKKWFGKLTEMREAKKCRGYSIRRIPDM</sequence>
<evidence type="ECO:0000313" key="2">
    <source>
        <dbReference type="Proteomes" id="UP000184404"/>
    </source>
</evidence>
<organism evidence="1 2">
    <name type="scientific">Schwartzia succinivorans DSM 10502</name>
    <dbReference type="NCBI Taxonomy" id="1123243"/>
    <lineage>
        <taxon>Bacteria</taxon>
        <taxon>Bacillati</taxon>
        <taxon>Bacillota</taxon>
        <taxon>Negativicutes</taxon>
        <taxon>Selenomonadales</taxon>
        <taxon>Selenomonadaceae</taxon>
        <taxon>Schwartzia</taxon>
    </lineage>
</organism>